<dbReference type="RefSeq" id="WP_016493760.1">
    <property type="nucleotide sequence ID" value="NC_021499.1"/>
</dbReference>
<keyword evidence="2" id="KW-1185">Reference proteome</keyword>
<dbReference type="AlphaFoldDB" id="S6AU10"/>
<dbReference type="STRING" id="1245471.PCA10_38910"/>
<dbReference type="Proteomes" id="UP000015503">
    <property type="component" value="Chromosome"/>
</dbReference>
<proteinExistence type="predicted"/>
<dbReference type="EMBL" id="AP013068">
    <property type="protein sequence ID" value="BAN49623.1"/>
    <property type="molecule type" value="Genomic_DNA"/>
</dbReference>
<evidence type="ECO:0000313" key="2">
    <source>
        <dbReference type="Proteomes" id="UP000015503"/>
    </source>
</evidence>
<evidence type="ECO:0000313" key="1">
    <source>
        <dbReference type="EMBL" id="BAN49623.1"/>
    </source>
</evidence>
<gene>
    <name evidence="1" type="ORF">PCA10_38910</name>
</gene>
<organism evidence="1 2">
    <name type="scientific">Metapseudomonas resinovorans NBRC 106553</name>
    <dbReference type="NCBI Taxonomy" id="1245471"/>
    <lineage>
        <taxon>Bacteria</taxon>
        <taxon>Pseudomonadati</taxon>
        <taxon>Pseudomonadota</taxon>
        <taxon>Gammaproteobacteria</taxon>
        <taxon>Pseudomonadales</taxon>
        <taxon>Pseudomonadaceae</taxon>
        <taxon>Metapseudomonas</taxon>
    </lineage>
</organism>
<reference evidence="1 2" key="1">
    <citation type="journal article" date="2013" name="Genome Announc.">
        <title>Complete Genome Sequence of the Carbazole Degrader Pseudomonas resinovorans Strain CA10 (NBRC 106553).</title>
        <authorList>
            <person name="Shintani M."/>
            <person name="Hosoyama A."/>
            <person name="Ohji S."/>
            <person name="Tsuchikane K."/>
            <person name="Takarada H."/>
            <person name="Yamazoe A."/>
            <person name="Fujita N."/>
            <person name="Nojiri H."/>
        </authorList>
    </citation>
    <scope>NUCLEOTIDE SEQUENCE [LARGE SCALE GENOMIC DNA]</scope>
    <source>
        <strain evidence="1 2">NBRC 106553</strain>
    </source>
</reference>
<accession>S6AU10</accession>
<dbReference type="HOGENOM" id="CLU_2071102_0_0_6"/>
<protein>
    <submittedName>
        <fullName evidence="1">Uncharacterized protein</fullName>
    </submittedName>
</protein>
<dbReference type="KEGG" id="pre:PCA10_38910"/>
<sequence length="118" mass="13809">MSTKLGAIQFDELSNLIDSLRATKKEFNRQELHLILESAFIRGREKNDIPLVDGKSYADTEDLGDFLYKLGLISRIHDDGKEFTHFTNDPDLYRSMENKKNHITWSIHPAYRKFLNIH</sequence>
<name>S6AU10_METRE</name>
<dbReference type="OrthoDB" id="1550553at2"/>